<evidence type="ECO:0000313" key="3">
    <source>
        <dbReference type="Proteomes" id="UP000069940"/>
    </source>
</evidence>
<dbReference type="InterPro" id="IPR055469">
    <property type="entry name" value="DUF7041"/>
</dbReference>
<evidence type="ECO:0000313" key="2">
    <source>
        <dbReference type="EnsemblMetazoa" id="AALFPA23_000014.P21"/>
    </source>
</evidence>
<protein>
    <recommendedName>
        <fullName evidence="1">DUF7041 domain-containing protein</fullName>
    </recommendedName>
</protein>
<organism evidence="2 3">
    <name type="scientific">Aedes albopictus</name>
    <name type="common">Asian tiger mosquito</name>
    <name type="synonym">Stegomyia albopicta</name>
    <dbReference type="NCBI Taxonomy" id="7160"/>
    <lineage>
        <taxon>Eukaryota</taxon>
        <taxon>Metazoa</taxon>
        <taxon>Ecdysozoa</taxon>
        <taxon>Arthropoda</taxon>
        <taxon>Hexapoda</taxon>
        <taxon>Insecta</taxon>
        <taxon>Pterygota</taxon>
        <taxon>Neoptera</taxon>
        <taxon>Endopterygota</taxon>
        <taxon>Diptera</taxon>
        <taxon>Nematocera</taxon>
        <taxon>Culicoidea</taxon>
        <taxon>Culicidae</taxon>
        <taxon>Culicinae</taxon>
        <taxon>Aedini</taxon>
        <taxon>Aedes</taxon>
        <taxon>Stegomyia</taxon>
    </lineage>
</organism>
<dbReference type="EnsemblMetazoa" id="AALFPA23_000014.R21">
    <property type="protein sequence ID" value="AALFPA23_000014.P21"/>
    <property type="gene ID" value="AALFPA23_000014"/>
</dbReference>
<dbReference type="Proteomes" id="UP000069940">
    <property type="component" value="Unassembled WGS sequence"/>
</dbReference>
<dbReference type="Pfam" id="PF23055">
    <property type="entry name" value="DUF7041"/>
    <property type="match status" value="1"/>
</dbReference>
<sequence length="225" mass="25441">MWFAQAEAQFILANVTKDETKFYHIVAKVDQSVICHIADLVSTPPADNKYKALKDRLISRFALSPEARLERLLGSTDLGDLRPTHLLAKMQELATGLNVNDNLLKMLFLQRMPANVRPILTISDGTLSKLAEMADKMMESPNVAAVSPAAIGSSSGTNDRMEYMKDQLETLSAEFRRFRTSSNDRRRSRSASASRIANDVCWYHRKYGQQAQRCKQPCRYQDPKN</sequence>
<reference evidence="2" key="2">
    <citation type="submission" date="2025-05" db="UniProtKB">
        <authorList>
            <consortium name="EnsemblMetazoa"/>
        </authorList>
    </citation>
    <scope>IDENTIFICATION</scope>
    <source>
        <strain evidence="2">Foshan</strain>
    </source>
</reference>
<accession>A0ABM1XIL5</accession>
<reference evidence="3" key="1">
    <citation type="journal article" date="2015" name="Proc. Natl. Acad. Sci. U.S.A.">
        <title>Genome sequence of the Asian Tiger mosquito, Aedes albopictus, reveals insights into its biology, genetics, and evolution.</title>
        <authorList>
            <person name="Chen X.G."/>
            <person name="Jiang X."/>
            <person name="Gu J."/>
            <person name="Xu M."/>
            <person name="Wu Y."/>
            <person name="Deng Y."/>
            <person name="Zhang C."/>
            <person name="Bonizzoni M."/>
            <person name="Dermauw W."/>
            <person name="Vontas J."/>
            <person name="Armbruster P."/>
            <person name="Huang X."/>
            <person name="Yang Y."/>
            <person name="Zhang H."/>
            <person name="He W."/>
            <person name="Peng H."/>
            <person name="Liu Y."/>
            <person name="Wu K."/>
            <person name="Chen J."/>
            <person name="Lirakis M."/>
            <person name="Topalis P."/>
            <person name="Van Leeuwen T."/>
            <person name="Hall A.B."/>
            <person name="Jiang X."/>
            <person name="Thorpe C."/>
            <person name="Mueller R.L."/>
            <person name="Sun C."/>
            <person name="Waterhouse R.M."/>
            <person name="Yan G."/>
            <person name="Tu Z.J."/>
            <person name="Fang X."/>
            <person name="James A.A."/>
        </authorList>
    </citation>
    <scope>NUCLEOTIDE SEQUENCE [LARGE SCALE GENOMIC DNA]</scope>
    <source>
        <strain evidence="3">Foshan</strain>
    </source>
</reference>
<proteinExistence type="predicted"/>
<dbReference type="RefSeq" id="XP_062704029.1">
    <property type="nucleotide sequence ID" value="XM_062848045.1"/>
</dbReference>
<feature type="domain" description="DUF7041" evidence="1">
    <location>
        <begin position="1"/>
        <end position="73"/>
    </location>
</feature>
<name>A0ABM1XIL5_AEDAL</name>
<keyword evidence="3" id="KW-1185">Reference proteome</keyword>
<dbReference type="PANTHER" id="PTHR33327:SF3">
    <property type="entry name" value="RNA-DIRECTED DNA POLYMERASE"/>
    <property type="match status" value="1"/>
</dbReference>
<dbReference type="PANTHER" id="PTHR33327">
    <property type="entry name" value="ENDONUCLEASE"/>
    <property type="match status" value="1"/>
</dbReference>
<dbReference type="GeneID" id="134286435"/>
<evidence type="ECO:0000259" key="1">
    <source>
        <dbReference type="Pfam" id="PF23055"/>
    </source>
</evidence>